<dbReference type="SUPFAM" id="SSF56300">
    <property type="entry name" value="Metallo-dependent phosphatases"/>
    <property type="match status" value="1"/>
</dbReference>
<proteinExistence type="predicted"/>
<dbReference type="PANTHER" id="PTHR45867">
    <property type="entry name" value="PURPLE ACID PHOSPHATASE"/>
    <property type="match status" value="1"/>
</dbReference>
<dbReference type="Proteomes" id="UP000629596">
    <property type="component" value="Unassembled WGS sequence"/>
</dbReference>
<feature type="domain" description="Secretion system C-terminal sorting" evidence="5">
    <location>
        <begin position="543"/>
        <end position="604"/>
    </location>
</feature>
<evidence type="ECO:0000259" key="5">
    <source>
        <dbReference type="Pfam" id="PF18962"/>
    </source>
</evidence>
<name>A0A3D8HE66_9BACT</name>
<dbReference type="Pfam" id="PF18962">
    <property type="entry name" value="Por_Secre_tail"/>
    <property type="match status" value="1"/>
</dbReference>
<keyword evidence="9" id="KW-1185">Reference proteome</keyword>
<dbReference type="NCBIfam" id="TIGR04183">
    <property type="entry name" value="Por_Secre_tail"/>
    <property type="match status" value="1"/>
</dbReference>
<dbReference type="EMBL" id="QREV01000021">
    <property type="protein sequence ID" value="RDU49191.1"/>
    <property type="molecule type" value="Genomic_DNA"/>
</dbReference>
<dbReference type="InterPro" id="IPR008963">
    <property type="entry name" value="Purple_acid_Pase-like_N"/>
</dbReference>
<dbReference type="Proteomes" id="UP000256321">
    <property type="component" value="Unassembled WGS sequence"/>
</dbReference>
<dbReference type="Gene3D" id="2.60.40.380">
    <property type="entry name" value="Purple acid phosphatase-like, N-terminal"/>
    <property type="match status" value="1"/>
</dbReference>
<keyword evidence="1 2" id="KW-0732">Signal</keyword>
<gene>
    <name evidence="7" type="ORF">DWU89_10490</name>
    <name evidence="6" type="ORF">H8784_10225</name>
</gene>
<dbReference type="AlphaFoldDB" id="A0A3D8HE66"/>
<dbReference type="InterPro" id="IPR004843">
    <property type="entry name" value="Calcineurin-like_PHP"/>
</dbReference>
<organism evidence="7 8">
    <name type="scientific">Parabacteroides acidifaciens</name>
    <dbReference type="NCBI Taxonomy" id="2290935"/>
    <lineage>
        <taxon>Bacteria</taxon>
        <taxon>Pseudomonadati</taxon>
        <taxon>Bacteroidota</taxon>
        <taxon>Bacteroidia</taxon>
        <taxon>Bacteroidales</taxon>
        <taxon>Tannerellaceae</taxon>
        <taxon>Parabacteroides</taxon>
    </lineage>
</organism>
<accession>A0A3D8HE66</accession>
<reference evidence="7 8" key="1">
    <citation type="submission" date="2018-07" db="EMBL/GenBank/DDBJ databases">
        <title>Parabacteroides acidifaciens nov. sp., isolated from human feces.</title>
        <authorList>
            <person name="Wang Y.J."/>
        </authorList>
    </citation>
    <scope>NUCLEOTIDE SEQUENCE [LARGE SCALE GENOMIC DNA]</scope>
    <source>
        <strain evidence="7 8">426-9</strain>
    </source>
</reference>
<comment type="caution">
    <text evidence="7">The sequence shown here is derived from an EMBL/GenBank/DDBJ whole genome shotgun (WGS) entry which is preliminary data.</text>
</comment>
<feature type="domain" description="Purple acid phosphatase N-terminal" evidence="4">
    <location>
        <begin position="61"/>
        <end position="175"/>
    </location>
</feature>
<dbReference type="InterPro" id="IPR003961">
    <property type="entry name" value="FN3_dom"/>
</dbReference>
<dbReference type="SUPFAM" id="SSF49363">
    <property type="entry name" value="Purple acid phosphatase, N-terminal domain"/>
    <property type="match status" value="1"/>
</dbReference>
<dbReference type="Pfam" id="PF16656">
    <property type="entry name" value="Pur_ac_phosph_N"/>
    <property type="match status" value="1"/>
</dbReference>
<dbReference type="RefSeq" id="WP_115499595.1">
    <property type="nucleotide sequence ID" value="NZ_JACRTI010000021.1"/>
</dbReference>
<sequence length="607" mass="66875">MKKSLLLNVQSLVAAALVSLTAGVQPLSAQETTLTLNKADFSVPTWTKLLRASKAADGKLPYSINMTINGDPSSQLGFAWFTNPTSEKGMVQIVKKANATEKDFEGSIITQDATIEHVSVNYLVDANKVDAGIESKTDMAYTSHKALVDKLSPGTTYSFRVGMPGAWSEIGSFTTAKNDKSAYSFIYITDTQAQYDEMFDVSQKTIHAAQRLVPDAQFVLCNGDFVETTGATKTADVDKNFSSEWEWEQWFSTMQDVWMQKPLVPAQGNHDRSVRDSNFAKHFNTDNSFNENSSAKTAMDGTIYSFVYGDALFMVINYEDYSAEGYFDELKAWMRKQVDAHKDVKWRIATYHKNMFTGSNSHQDDADGKAVRAAMLPIFDELKIDLALQGHDHIYEVIGPVSNTAKTLVADAVQNVEVVGQPGARENMTGKKGGVFNVKDGTLYFLNNSAGKKKYEPRNEAAMIASLDKHEVANYWGLFSGKFGQTGEPTFSRVNMSTDKIEIETYTVNDLGEPSLFDSFTVVKDDATANTSVLKSAQVTVAPNPASDVIRIDGVIADKVEIFSMNGDLVKVARNSNEVNVSSLATGMYVVKITAENDLFFSKVMKK</sequence>
<reference evidence="6 9" key="2">
    <citation type="submission" date="2020-08" db="EMBL/GenBank/DDBJ databases">
        <title>Genome public.</title>
        <authorList>
            <person name="Liu C."/>
            <person name="Sun Q."/>
        </authorList>
    </citation>
    <scope>NUCLEOTIDE SEQUENCE [LARGE SCALE GENOMIC DNA]</scope>
    <source>
        <strain evidence="6 9">426_9</strain>
    </source>
</reference>
<evidence type="ECO:0000259" key="3">
    <source>
        <dbReference type="Pfam" id="PF00149"/>
    </source>
</evidence>
<dbReference type="PANTHER" id="PTHR45867:SF3">
    <property type="entry name" value="ACID PHOSPHATASE TYPE 7"/>
    <property type="match status" value="1"/>
</dbReference>
<dbReference type="InterPro" id="IPR026444">
    <property type="entry name" value="Secre_tail"/>
</dbReference>
<evidence type="ECO:0000313" key="9">
    <source>
        <dbReference type="Proteomes" id="UP000629596"/>
    </source>
</evidence>
<dbReference type="InterPro" id="IPR029052">
    <property type="entry name" value="Metallo-depent_PP-like"/>
</dbReference>
<dbReference type="CDD" id="cd00063">
    <property type="entry name" value="FN3"/>
    <property type="match status" value="1"/>
</dbReference>
<evidence type="ECO:0000313" key="7">
    <source>
        <dbReference type="EMBL" id="RDU49191.1"/>
    </source>
</evidence>
<dbReference type="GO" id="GO:0046872">
    <property type="term" value="F:metal ion binding"/>
    <property type="evidence" value="ECO:0007669"/>
    <property type="project" value="InterPro"/>
</dbReference>
<protein>
    <submittedName>
        <fullName evidence="6">Fibronectin type III domain-containing protein</fullName>
    </submittedName>
    <submittedName>
        <fullName evidence="7">T9SS C-terminal target domain-containing protein</fullName>
    </submittedName>
</protein>
<evidence type="ECO:0000259" key="4">
    <source>
        <dbReference type="Pfam" id="PF16656"/>
    </source>
</evidence>
<dbReference type="GO" id="GO:0003993">
    <property type="term" value="F:acid phosphatase activity"/>
    <property type="evidence" value="ECO:0007669"/>
    <property type="project" value="InterPro"/>
</dbReference>
<evidence type="ECO:0000256" key="1">
    <source>
        <dbReference type="ARBA" id="ARBA00022729"/>
    </source>
</evidence>
<dbReference type="InterPro" id="IPR015914">
    <property type="entry name" value="PAPs_N"/>
</dbReference>
<dbReference type="Pfam" id="PF00149">
    <property type="entry name" value="Metallophos"/>
    <property type="match status" value="1"/>
</dbReference>
<dbReference type="Gene3D" id="3.60.21.10">
    <property type="match status" value="1"/>
</dbReference>
<feature type="signal peptide" evidence="2">
    <location>
        <begin position="1"/>
        <end position="29"/>
    </location>
</feature>
<evidence type="ECO:0000313" key="6">
    <source>
        <dbReference type="EMBL" id="MBC8602091.1"/>
    </source>
</evidence>
<feature type="chain" id="PRO_5017673620" evidence="2">
    <location>
        <begin position="30"/>
        <end position="607"/>
    </location>
</feature>
<evidence type="ECO:0000313" key="8">
    <source>
        <dbReference type="Proteomes" id="UP000256321"/>
    </source>
</evidence>
<evidence type="ECO:0000256" key="2">
    <source>
        <dbReference type="SAM" id="SignalP"/>
    </source>
</evidence>
<dbReference type="EMBL" id="JACRTI010000021">
    <property type="protein sequence ID" value="MBC8602091.1"/>
    <property type="molecule type" value="Genomic_DNA"/>
</dbReference>
<feature type="domain" description="Calcineurin-like phosphoesterase" evidence="3">
    <location>
        <begin position="185"/>
        <end position="395"/>
    </location>
</feature>